<dbReference type="RefSeq" id="XP_005713071.1">
    <property type="nucleotide sequence ID" value="XM_005713014.1"/>
</dbReference>
<keyword evidence="11" id="KW-1185">Reference proteome</keyword>
<dbReference type="RefSeq" id="XP_005710437.1">
    <property type="nucleotide sequence ID" value="XM_005710380.1"/>
</dbReference>
<evidence type="ECO:0000313" key="2">
    <source>
        <dbReference type="EMBL" id="CDF33268.1"/>
    </source>
</evidence>
<dbReference type="EMBL" id="HG001972">
    <property type="protein sequence ID" value="CDF38832.1"/>
    <property type="molecule type" value="Genomic_DNA"/>
</dbReference>
<dbReference type="EMBL" id="HG002129">
    <property type="protein sequence ID" value="CDF40143.1"/>
    <property type="molecule type" value="Genomic_DNA"/>
</dbReference>
<gene>
    <name evidence="7" type="ORF">CHC_T00000342001</name>
    <name evidence="8" type="ORF">CHC_T00000487001</name>
    <name evidence="9" type="ORF">CHC_T00000664001</name>
    <name evidence="5" type="ORF">CHC_T00001203001</name>
    <name evidence="6" type="ORF">CHC_T00001266001</name>
    <name evidence="2" type="ORF">CHC_T00002051001</name>
    <name evidence="3" type="ORF">CHC_T00002291001</name>
    <name evidence="4" type="ORF">CHC_T00005205001</name>
    <name evidence="10" type="ORF">CHC_T00007062001</name>
    <name evidence="1" type="ORF">CHC_T00008224001</name>
</gene>
<dbReference type="EMBL" id="HG001957">
    <property type="protein sequence ID" value="CDF38706.1"/>
    <property type="molecule type" value="Genomic_DNA"/>
</dbReference>
<evidence type="ECO:0000313" key="6">
    <source>
        <dbReference type="EMBL" id="CDF38832.1"/>
    </source>
</evidence>
<dbReference type="GeneID" id="17318155"/>
<dbReference type="GeneID" id="17320956"/>
<dbReference type="KEGG" id="ccp:CHC_T00002291001"/>
<dbReference type="EMBL" id="HG002141">
    <property type="protein sequence ID" value="CDF40207.1"/>
    <property type="molecule type" value="Genomic_DNA"/>
</dbReference>
<evidence type="ECO:0000313" key="5">
    <source>
        <dbReference type="EMBL" id="CDF38706.1"/>
    </source>
</evidence>
<dbReference type="KEGG" id="ccp:CHC_T00000487001"/>
<dbReference type="EMBL" id="HG002091">
    <property type="protein sequence ID" value="CDF39899.1"/>
    <property type="molecule type" value="Genomic_DNA"/>
</dbReference>
<dbReference type="GeneID" id="17320816"/>
<dbReference type="Gramene" id="CDF40143">
    <property type="protein sequence ID" value="CDF40143"/>
    <property type="gene ID" value="CHC_T00000664001"/>
</dbReference>
<dbReference type="GeneID" id="17317632"/>
<dbReference type="RefSeq" id="XP_005712385.1">
    <property type="nucleotide sequence ID" value="XM_005712328.1"/>
</dbReference>
<dbReference type="EMBL" id="HG001645">
    <property type="protein sequence ID" value="CDF33438.1"/>
    <property type="molecule type" value="Genomic_DNA"/>
</dbReference>
<accession>R7QNY1</accession>
<name>R7QNY1_CHOCR</name>
<dbReference type="EMBL" id="HG001524">
    <property type="protein sequence ID" value="CDF32614.1"/>
    <property type="molecule type" value="Genomic_DNA"/>
</dbReference>
<dbReference type="GeneID" id="17318224"/>
<dbReference type="KEGG" id="ccp:CHC_T00001266001"/>
<evidence type="ECO:0000313" key="1">
    <source>
        <dbReference type="EMBL" id="CDF32614.1"/>
    </source>
</evidence>
<dbReference type="KEGG" id="ccp:CHC_T00008224001"/>
<dbReference type="KEGG" id="ccp:CHC_T00002051001"/>
<reference evidence="10" key="2">
    <citation type="journal article" date="2013" name="Proc. Natl. Acad. Sci. U.S.A.">
        <title>Genome structure and metabolic features in the red seaweed Chondrus crispus shed light on evolution of the Archaeplastida.</title>
        <authorList>
            <person name="Collen J."/>
            <person name="Porcel B."/>
            <person name="Carre W."/>
            <person name="Ball S.G."/>
            <person name="Chaparro C."/>
            <person name="Tonon T."/>
            <person name="Barbeyron T."/>
            <person name="Michel G."/>
            <person name="Noel B."/>
            <person name="Valentin K."/>
            <person name="Elias M."/>
            <person name="Artiguenave F."/>
            <person name="Arun A."/>
            <person name="Aury J.M."/>
            <person name="Barbosa-Neto J.F."/>
            <person name="Bothwell J.H."/>
            <person name="Bouget F.Y."/>
            <person name="Brillet L."/>
            <person name="Cabello-Hurtado F."/>
            <person name="Capella-Gutierrez S."/>
            <person name="Charrier B."/>
            <person name="Cladiere L."/>
            <person name="Cock J.M."/>
            <person name="Coelho S.M."/>
            <person name="Colleoni C."/>
            <person name="Czjzek M."/>
            <person name="Da Silva C."/>
            <person name="Delage L."/>
            <person name="Denoeud F."/>
            <person name="Deschamps P."/>
            <person name="Dittami S.M."/>
            <person name="Gabalden T."/>
            <person name="Gachon C.M."/>
            <person name="Groisillier A."/>
            <person name="Herve C."/>
            <person name="Jabbari K."/>
            <person name="Katinka M."/>
            <person name="Kloareg B."/>
            <person name="Kowalczyk N."/>
            <person name="Labadie K."/>
            <person name="Leblanc C."/>
            <person name="Lopez P.J."/>
            <person name="McLachlan D.H."/>
            <person name="Meslet-Cladiere L."/>
            <person name="Moustafa A."/>
            <person name="Nehr Z."/>
            <person name="Nyvall Collen P."/>
            <person name="Panaud O."/>
            <person name="Partensky F."/>
            <person name="Poulain J."/>
            <person name="Rensing S.A."/>
            <person name="Rousvoal S."/>
            <person name="Samson G."/>
            <person name="Symeonidi A."/>
            <person name="Weissenbach J."/>
            <person name="Zambounis A."/>
            <person name="Wincker P."/>
            <person name="Boyen C."/>
        </authorList>
    </citation>
    <scope>NUCLEOTIDE SEQUENCE [LARGE SCALE GENOMIC DNA]</scope>
    <source>
        <strain evidence="10">Stackhouse</strain>
    </source>
</reference>
<dbReference type="KEGG" id="ccp:CHC_T00000342001"/>
<dbReference type="RefSeq" id="XP_005718737.1">
    <property type="nucleotide sequence ID" value="XM_005718680.1"/>
</dbReference>
<protein>
    <submittedName>
        <fullName evidence="10">Uncharacterized protein</fullName>
    </submittedName>
</protein>
<evidence type="ECO:0000313" key="7">
    <source>
        <dbReference type="EMBL" id="CDF39618.1"/>
    </source>
</evidence>
<proteinExistence type="predicted"/>
<evidence type="ECO:0000313" key="11">
    <source>
        <dbReference type="Proteomes" id="UP000012073"/>
    </source>
</evidence>
<dbReference type="KEGG" id="ccp:CHC_T00000664001"/>
<dbReference type="GeneID" id="17326460"/>
<evidence type="ECO:0000313" key="4">
    <source>
        <dbReference type="EMBL" id="CDF36779.1"/>
    </source>
</evidence>
<dbReference type="RefSeq" id="XP_005710501.1">
    <property type="nucleotide sequence ID" value="XM_005710444.1"/>
</dbReference>
<organism evidence="10 11">
    <name type="scientific">Chondrus crispus</name>
    <name type="common">Carrageen Irish moss</name>
    <name type="synonym">Polymorpha crispa</name>
    <dbReference type="NCBI Taxonomy" id="2769"/>
    <lineage>
        <taxon>Eukaryota</taxon>
        <taxon>Rhodophyta</taxon>
        <taxon>Florideophyceae</taxon>
        <taxon>Rhodymeniophycidae</taxon>
        <taxon>Gigartinales</taxon>
        <taxon>Gigartinaceae</taxon>
        <taxon>Chondrus</taxon>
    </lineage>
</organism>
<dbReference type="EMBL" id="HG001801">
    <property type="protein sequence ID" value="CDF36779.1"/>
    <property type="molecule type" value="Genomic_DNA"/>
</dbReference>
<evidence type="ECO:0000313" key="10">
    <source>
        <dbReference type="EMBL" id="CDF40207.1"/>
    </source>
</evidence>
<dbReference type="EMBL" id="HG002058">
    <property type="protein sequence ID" value="CDF39618.1"/>
    <property type="molecule type" value="Genomic_DNA"/>
</dbReference>
<dbReference type="Gramene" id="CDF40207">
    <property type="protein sequence ID" value="CDF40207"/>
    <property type="gene ID" value="CHC_T00007062001"/>
</dbReference>
<dbReference type="RefSeq" id="XP_005718611.1">
    <property type="nucleotide sequence ID" value="XM_005718554.1"/>
</dbReference>
<dbReference type="KEGG" id="ccp:CHC_T00007062001"/>
<dbReference type="EMBL" id="HG001639">
    <property type="protein sequence ID" value="CDF33268.1"/>
    <property type="molecule type" value="Genomic_DNA"/>
</dbReference>
<sequence>MSSSSVPFLCESLSPLESLYFCDVNILKCSFVDCFVIHTQIVL</sequence>
<dbReference type="KEGG" id="ccp:CHC_T00005205001"/>
<evidence type="ECO:0000313" key="3">
    <source>
        <dbReference type="EMBL" id="CDF33438.1"/>
    </source>
</evidence>
<dbReference type="Proteomes" id="UP000012073">
    <property type="component" value="Unassembled WGS sequence"/>
</dbReference>
<dbReference type="GeneID" id="17326330"/>
<dbReference type="Gramene" id="CDF39618">
    <property type="protein sequence ID" value="CDF39618"/>
    <property type="gene ID" value="CHC_T00000342001"/>
</dbReference>
<dbReference type="AlphaFoldDB" id="R7QNY1"/>
<dbReference type="Gramene" id="CDF33438">
    <property type="protein sequence ID" value="CDF33438"/>
    <property type="gene ID" value="CHC_T00002291001"/>
</dbReference>
<dbReference type="Gramene" id="CDF38706">
    <property type="protein sequence ID" value="CDF38706"/>
    <property type="gene ID" value="CHC_T00001203001"/>
</dbReference>
<dbReference type="RefSeq" id="XP_005709912.1">
    <property type="nucleotide sequence ID" value="XM_005709855.1"/>
</dbReference>
<dbReference type="RefSeq" id="XP_005716598.1">
    <property type="nucleotide sequence ID" value="XM_005716541.1"/>
</dbReference>
<dbReference type="Gramene" id="CDF32614">
    <property type="protein sequence ID" value="CDF32614"/>
    <property type="gene ID" value="CHC_T00008224001"/>
</dbReference>
<dbReference type="Gramene" id="CDF36779">
    <property type="protein sequence ID" value="CDF36779"/>
    <property type="gene ID" value="CHC_T00005205001"/>
</dbReference>
<dbReference type="Gramene" id="CDF33268">
    <property type="protein sequence ID" value="CDF33268"/>
    <property type="gene ID" value="CHC_T00002051001"/>
</dbReference>
<dbReference type="Gramene" id="CDF38832">
    <property type="protein sequence ID" value="CDF38832"/>
    <property type="gene ID" value="CHC_T00001266001"/>
</dbReference>
<dbReference type="Gramene" id="CDF39899">
    <property type="protein sequence ID" value="CDF39899"/>
    <property type="gene ID" value="CHC_T00000487001"/>
</dbReference>
<dbReference type="GeneID" id="17324319"/>
<reference evidence="11" key="1">
    <citation type="journal article" date="2013" name="Proc. Natl. Acad. Sci. U.S.A.">
        <title>Genome structure and metabolic features in the red seaweed Chondrus crispus shed light on evolution of the Archaeplastida.</title>
        <authorList>
            <person name="Collen J."/>
            <person name="Porcel B."/>
            <person name="Carre W."/>
            <person name="Ball S.G."/>
            <person name="Chaparro C."/>
            <person name="Tonon T."/>
            <person name="Barbeyron T."/>
            <person name="Michel G."/>
            <person name="Noel B."/>
            <person name="Valentin K."/>
            <person name="Elias M."/>
            <person name="Artiguenave F."/>
            <person name="Arun A."/>
            <person name="Aury J.M."/>
            <person name="Barbosa-Neto J.F."/>
            <person name="Bothwell J.H."/>
            <person name="Bouget F.Y."/>
            <person name="Brillet L."/>
            <person name="Cabello-Hurtado F."/>
            <person name="Capella-Gutierrez S."/>
            <person name="Charrier B."/>
            <person name="Cladiere L."/>
            <person name="Cock J.M."/>
            <person name="Coelho S.M."/>
            <person name="Colleoni C."/>
            <person name="Czjzek M."/>
            <person name="Da Silva C."/>
            <person name="Delage L."/>
            <person name="Denoeud F."/>
            <person name="Deschamps P."/>
            <person name="Dittami S.M."/>
            <person name="Gabaldon T."/>
            <person name="Gachon C.M."/>
            <person name="Groisillier A."/>
            <person name="Herve C."/>
            <person name="Jabbari K."/>
            <person name="Katinka M."/>
            <person name="Kloareg B."/>
            <person name="Kowalczyk N."/>
            <person name="Labadie K."/>
            <person name="Leblanc C."/>
            <person name="Lopez P.J."/>
            <person name="McLachlan D.H."/>
            <person name="Meslet-Cladiere L."/>
            <person name="Moustafa A."/>
            <person name="Nehr Z."/>
            <person name="Nyvall Collen P."/>
            <person name="Panaud O."/>
            <person name="Partensky F."/>
            <person name="Poulain J."/>
            <person name="Rensing S.A."/>
            <person name="Rousvoal S."/>
            <person name="Samson G."/>
            <person name="Symeonidi A."/>
            <person name="Weissenbach J."/>
            <person name="Zambounis A."/>
            <person name="Wincker P."/>
            <person name="Boyen C."/>
        </authorList>
    </citation>
    <scope>NUCLEOTIDE SEQUENCE [LARGE SCALE GENOMIC DNA]</scope>
    <source>
        <strain evidence="11">cv. Stackhouse</strain>
    </source>
</reference>
<dbReference type="GeneID" id="17320100"/>
<dbReference type="RefSeq" id="XP_005710193.1">
    <property type="nucleotide sequence ID" value="XM_005710136.1"/>
</dbReference>
<evidence type="ECO:0000313" key="8">
    <source>
        <dbReference type="EMBL" id="CDF39899.1"/>
    </source>
</evidence>
<dbReference type="RefSeq" id="XP_005713241.1">
    <property type="nucleotide sequence ID" value="XM_005713184.1"/>
</dbReference>
<reference evidence="10" key="3">
    <citation type="submission" date="2013-05" db="EMBL/GenBank/DDBJ databases">
        <authorList>
            <person name="Genoscope - CEA"/>
        </authorList>
    </citation>
    <scope>NUCLEOTIDE SEQUENCE</scope>
    <source>
        <strain evidence="10">Stackhouse</strain>
    </source>
</reference>
<evidence type="ECO:0000313" key="9">
    <source>
        <dbReference type="EMBL" id="CDF40143.1"/>
    </source>
</evidence>
<dbReference type="KEGG" id="ccp:CHC_T00001203001"/>
<dbReference type="GeneID" id="17317911"/>